<feature type="compositionally biased region" description="Basic and acidic residues" evidence="1">
    <location>
        <begin position="14"/>
        <end position="23"/>
    </location>
</feature>
<organism evidence="2 3">
    <name type="scientific">Mucuna pruriens</name>
    <name type="common">Velvet bean</name>
    <name type="synonym">Dolichos pruriens</name>
    <dbReference type="NCBI Taxonomy" id="157652"/>
    <lineage>
        <taxon>Eukaryota</taxon>
        <taxon>Viridiplantae</taxon>
        <taxon>Streptophyta</taxon>
        <taxon>Embryophyta</taxon>
        <taxon>Tracheophyta</taxon>
        <taxon>Spermatophyta</taxon>
        <taxon>Magnoliopsida</taxon>
        <taxon>eudicotyledons</taxon>
        <taxon>Gunneridae</taxon>
        <taxon>Pentapetalae</taxon>
        <taxon>rosids</taxon>
        <taxon>fabids</taxon>
        <taxon>Fabales</taxon>
        <taxon>Fabaceae</taxon>
        <taxon>Papilionoideae</taxon>
        <taxon>50 kb inversion clade</taxon>
        <taxon>NPAAA clade</taxon>
        <taxon>indigoferoid/millettioid clade</taxon>
        <taxon>Phaseoleae</taxon>
        <taxon>Mucuna</taxon>
    </lineage>
</organism>
<name>A0A371GWZ6_MUCPR</name>
<dbReference type="Proteomes" id="UP000257109">
    <property type="component" value="Unassembled WGS sequence"/>
</dbReference>
<gene>
    <name evidence="2" type="ORF">CR513_22458</name>
</gene>
<feature type="non-terminal residue" evidence="2">
    <location>
        <position position="1"/>
    </location>
</feature>
<feature type="region of interest" description="Disordered" evidence="1">
    <location>
        <begin position="1"/>
        <end position="23"/>
    </location>
</feature>
<proteinExistence type="predicted"/>
<sequence length="103" mass="11613">MKQSMSSLSSGIKENLERSESEATPKWVTLLQCWFYRQVAVRVTLSLDNFGSTSKSRDQSRLATSDRRTHMEFSLAIGANVSEYAAVFHGASNKYPLYAKNSR</sequence>
<reference evidence="2" key="1">
    <citation type="submission" date="2018-05" db="EMBL/GenBank/DDBJ databases">
        <title>Draft genome of Mucuna pruriens seed.</title>
        <authorList>
            <person name="Nnadi N.E."/>
            <person name="Vos R."/>
            <person name="Hasami M.H."/>
            <person name="Devisetty U.K."/>
            <person name="Aguiy J.C."/>
        </authorList>
    </citation>
    <scope>NUCLEOTIDE SEQUENCE [LARGE SCALE GENOMIC DNA]</scope>
    <source>
        <strain evidence="2">JCA_2017</strain>
    </source>
</reference>
<protein>
    <submittedName>
        <fullName evidence="2">Uncharacterized protein</fullName>
    </submittedName>
</protein>
<feature type="compositionally biased region" description="Polar residues" evidence="1">
    <location>
        <begin position="1"/>
        <end position="12"/>
    </location>
</feature>
<evidence type="ECO:0000256" key="1">
    <source>
        <dbReference type="SAM" id="MobiDB-lite"/>
    </source>
</evidence>
<comment type="caution">
    <text evidence="2">The sequence shown here is derived from an EMBL/GenBank/DDBJ whole genome shotgun (WGS) entry which is preliminary data.</text>
</comment>
<accession>A0A371GWZ6</accession>
<evidence type="ECO:0000313" key="2">
    <source>
        <dbReference type="EMBL" id="RDX95067.1"/>
    </source>
</evidence>
<dbReference type="EMBL" id="QJKJ01004214">
    <property type="protein sequence ID" value="RDX95067.1"/>
    <property type="molecule type" value="Genomic_DNA"/>
</dbReference>
<keyword evidence="3" id="KW-1185">Reference proteome</keyword>
<evidence type="ECO:0000313" key="3">
    <source>
        <dbReference type="Proteomes" id="UP000257109"/>
    </source>
</evidence>
<dbReference type="AlphaFoldDB" id="A0A371GWZ6"/>